<feature type="domain" description="Zn(2)-C6 fungal-type" evidence="6">
    <location>
        <begin position="21"/>
        <end position="53"/>
    </location>
</feature>
<dbReference type="CDD" id="cd00067">
    <property type="entry name" value="GAL4"/>
    <property type="match status" value="1"/>
</dbReference>
<evidence type="ECO:0000313" key="8">
    <source>
        <dbReference type="Proteomes" id="UP000054266"/>
    </source>
</evidence>
<keyword evidence="8" id="KW-1185">Reference proteome</keyword>
<evidence type="ECO:0000259" key="6">
    <source>
        <dbReference type="PROSITE" id="PS50048"/>
    </source>
</evidence>
<dbReference type="InterPro" id="IPR001138">
    <property type="entry name" value="Zn2Cys6_DnaBD"/>
</dbReference>
<dbReference type="PANTHER" id="PTHR47425">
    <property type="entry name" value="FARB-RELATED"/>
    <property type="match status" value="1"/>
</dbReference>
<dbReference type="GO" id="GO:0000981">
    <property type="term" value="F:DNA-binding transcription factor activity, RNA polymerase II-specific"/>
    <property type="evidence" value="ECO:0007669"/>
    <property type="project" value="InterPro"/>
</dbReference>
<reference evidence="7 8" key="1">
    <citation type="submission" date="2015-01" db="EMBL/GenBank/DDBJ databases">
        <title>The Genome Sequence of Capronia semiimmersa CBS27337.</title>
        <authorList>
            <consortium name="The Broad Institute Genomics Platform"/>
            <person name="Cuomo C."/>
            <person name="de Hoog S."/>
            <person name="Gorbushina A."/>
            <person name="Stielow B."/>
            <person name="Teixiera M."/>
            <person name="Abouelleil A."/>
            <person name="Chapman S.B."/>
            <person name="Priest M."/>
            <person name="Young S.K."/>
            <person name="Wortman J."/>
            <person name="Nusbaum C."/>
            <person name="Birren B."/>
        </authorList>
    </citation>
    <scope>NUCLEOTIDE SEQUENCE [LARGE SCALE GENOMIC DNA]</scope>
    <source>
        <strain evidence="7 8">CBS 27337</strain>
    </source>
</reference>
<evidence type="ECO:0000256" key="2">
    <source>
        <dbReference type="ARBA" id="ARBA00023015"/>
    </source>
</evidence>
<protein>
    <recommendedName>
        <fullName evidence="6">Zn(2)-C6 fungal-type domain-containing protein</fullName>
    </recommendedName>
</protein>
<dbReference type="GO" id="GO:0006351">
    <property type="term" value="P:DNA-templated transcription"/>
    <property type="evidence" value="ECO:0007669"/>
    <property type="project" value="InterPro"/>
</dbReference>
<dbReference type="STRING" id="5601.A0A0D2FL02"/>
<keyword evidence="2" id="KW-0805">Transcription regulation</keyword>
<evidence type="ECO:0000256" key="3">
    <source>
        <dbReference type="ARBA" id="ARBA00023125"/>
    </source>
</evidence>
<dbReference type="PROSITE" id="PS00463">
    <property type="entry name" value="ZN2_CY6_FUNGAL_1"/>
    <property type="match status" value="1"/>
</dbReference>
<evidence type="ECO:0000256" key="4">
    <source>
        <dbReference type="ARBA" id="ARBA00023163"/>
    </source>
</evidence>
<dbReference type="InterPro" id="IPR007219">
    <property type="entry name" value="XnlR_reg_dom"/>
</dbReference>
<organism evidence="7 8">
    <name type="scientific">Phialophora macrospora</name>
    <dbReference type="NCBI Taxonomy" id="1851006"/>
    <lineage>
        <taxon>Eukaryota</taxon>
        <taxon>Fungi</taxon>
        <taxon>Dikarya</taxon>
        <taxon>Ascomycota</taxon>
        <taxon>Pezizomycotina</taxon>
        <taxon>Eurotiomycetes</taxon>
        <taxon>Chaetothyriomycetidae</taxon>
        <taxon>Chaetothyriales</taxon>
        <taxon>Herpotrichiellaceae</taxon>
        <taxon>Phialophora</taxon>
    </lineage>
</organism>
<evidence type="ECO:0000256" key="1">
    <source>
        <dbReference type="ARBA" id="ARBA00022723"/>
    </source>
</evidence>
<dbReference type="PROSITE" id="PS50048">
    <property type="entry name" value="ZN2_CY6_FUNGAL_2"/>
    <property type="match status" value="1"/>
</dbReference>
<keyword evidence="5" id="KW-0539">Nucleus</keyword>
<name>A0A0D2FL02_9EURO</name>
<dbReference type="EMBL" id="KN846958">
    <property type="protein sequence ID" value="KIW68803.1"/>
    <property type="molecule type" value="Genomic_DNA"/>
</dbReference>
<sequence length="819" mass="91422">MAASGHTSYHQHAGPRRAGKACQNCRGRKVKCTVTQPGGPCQNCLLDNVSCLITRCRRGRKQKDWYLRATKVDRCRDRPLPRHVSVQELFDSTPTGSNTTHETDGAFQEDVHHDITASLTLSSTAAAVLNSMVFLGDVLPGLELLQSAVTPLTPPPEDRSREEMPAWFRPFPKHLSAEDVEYARSKGAFKIPSSGVRNEIIRCYVEYMHPYMPLLDATELLQLTCPTTDALTMPKYSLLLFQCVMFAAAAFVDEATVKQAGYDSLKTMRKAFYQKTIILYDADFESDTLILIQSLLLMSLWSEKPEAHKQGWHWTGIAIFLAQTVGLDRNLDGLRLPPKEKSLRKRVWWCCFMRDRLVSLGMSRPMRIRDQDFDVPLPTLTDFEADSLLNPLDFARDSQNPFEHTDLCKKDTRIQLAEIFIHNVRLCMLIGSILSSQYSTLERPLRTLSGAGDSLSSVMLFPICTQSSDFLLDRRHGDSRLSLLDTMLTEWHDSLPGSIHLAQFQSPRSSPRETLQNKPVHEGQTLHLIADASQPSSVAVQYALLHLSYYSAISALHRPRNGSPESASKVSSSAKHIARICAFLNARSLARYLPVNAITMLVPSIISNVLFIRSRLTTSDHHRSGFAEERETEKARDNLNDLLVSLSALREAYVGADWISVFVDTFFARAGLKVVVSGANACHASRESGLRRRFEVQLQPGLSVSYMRDERGAEAGSDCHTTAHDHGVETAPALPTDPQEMIENATSNADIGLRAERPALNDGRVGEGPSNDETAWHGMFDSSPFEIDAFPELWNIGDIGTDRNPESSFWSSFSPDRLT</sequence>
<dbReference type="HOGENOM" id="CLU_006329_1_4_1"/>
<dbReference type="SMART" id="SM00906">
    <property type="entry name" value="Fungal_trans"/>
    <property type="match status" value="1"/>
</dbReference>
<dbReference type="Gene3D" id="4.10.240.10">
    <property type="entry name" value="Zn(2)-C6 fungal-type DNA-binding domain"/>
    <property type="match status" value="1"/>
</dbReference>
<dbReference type="InterPro" id="IPR036864">
    <property type="entry name" value="Zn2-C6_fun-type_DNA-bd_sf"/>
</dbReference>
<dbReference type="AlphaFoldDB" id="A0A0D2FL02"/>
<dbReference type="PANTHER" id="PTHR47425:SF2">
    <property type="entry name" value="FARB-RELATED"/>
    <property type="match status" value="1"/>
</dbReference>
<dbReference type="GO" id="GO:0008270">
    <property type="term" value="F:zinc ion binding"/>
    <property type="evidence" value="ECO:0007669"/>
    <property type="project" value="InterPro"/>
</dbReference>
<dbReference type="SUPFAM" id="SSF57701">
    <property type="entry name" value="Zn2/Cys6 DNA-binding domain"/>
    <property type="match status" value="1"/>
</dbReference>
<dbReference type="Proteomes" id="UP000054266">
    <property type="component" value="Unassembled WGS sequence"/>
</dbReference>
<dbReference type="SMART" id="SM00066">
    <property type="entry name" value="GAL4"/>
    <property type="match status" value="1"/>
</dbReference>
<keyword evidence="1" id="KW-0479">Metal-binding</keyword>
<accession>A0A0D2FL02</accession>
<dbReference type="Pfam" id="PF04082">
    <property type="entry name" value="Fungal_trans"/>
    <property type="match status" value="1"/>
</dbReference>
<gene>
    <name evidence="7" type="ORF">PV04_04724</name>
</gene>
<keyword evidence="4" id="KW-0804">Transcription</keyword>
<dbReference type="InterPro" id="IPR052761">
    <property type="entry name" value="Fungal_Detox/Toxin_TFs"/>
</dbReference>
<evidence type="ECO:0000256" key="5">
    <source>
        <dbReference type="ARBA" id="ARBA00023242"/>
    </source>
</evidence>
<dbReference type="CDD" id="cd12148">
    <property type="entry name" value="fungal_TF_MHR"/>
    <property type="match status" value="1"/>
</dbReference>
<proteinExistence type="predicted"/>
<keyword evidence="3" id="KW-0238">DNA-binding</keyword>
<evidence type="ECO:0000313" key="7">
    <source>
        <dbReference type="EMBL" id="KIW68803.1"/>
    </source>
</evidence>
<dbReference type="GO" id="GO:0003677">
    <property type="term" value="F:DNA binding"/>
    <property type="evidence" value="ECO:0007669"/>
    <property type="project" value="UniProtKB-KW"/>
</dbReference>
<dbReference type="Pfam" id="PF00172">
    <property type="entry name" value="Zn_clus"/>
    <property type="match status" value="1"/>
</dbReference>